<evidence type="ECO:0000313" key="4">
    <source>
        <dbReference type="Proteomes" id="UP000000768"/>
    </source>
</evidence>
<feature type="region of interest" description="Disordered" evidence="1">
    <location>
        <begin position="32"/>
        <end position="102"/>
    </location>
</feature>
<keyword evidence="2" id="KW-0812">Transmembrane</keyword>
<organism evidence="3 4">
    <name type="scientific">Sorghum bicolor</name>
    <name type="common">Sorghum</name>
    <name type="synonym">Sorghum vulgare</name>
    <dbReference type="NCBI Taxonomy" id="4558"/>
    <lineage>
        <taxon>Eukaryota</taxon>
        <taxon>Viridiplantae</taxon>
        <taxon>Streptophyta</taxon>
        <taxon>Embryophyta</taxon>
        <taxon>Tracheophyta</taxon>
        <taxon>Spermatophyta</taxon>
        <taxon>Magnoliopsida</taxon>
        <taxon>Liliopsida</taxon>
        <taxon>Poales</taxon>
        <taxon>Poaceae</taxon>
        <taxon>PACMAD clade</taxon>
        <taxon>Panicoideae</taxon>
        <taxon>Andropogonodae</taxon>
        <taxon>Andropogoneae</taxon>
        <taxon>Sorghinae</taxon>
        <taxon>Sorghum</taxon>
    </lineage>
</organism>
<dbReference type="EMBL" id="CM000761">
    <property type="protein sequence ID" value="OQU89055.1"/>
    <property type="molecule type" value="Genomic_DNA"/>
</dbReference>
<feature type="transmembrane region" description="Helical" evidence="2">
    <location>
        <begin position="108"/>
        <end position="127"/>
    </location>
</feature>
<protein>
    <submittedName>
        <fullName evidence="3">Uncharacterized protein</fullName>
    </submittedName>
</protein>
<keyword evidence="2" id="KW-1133">Transmembrane helix</keyword>
<evidence type="ECO:0000256" key="2">
    <source>
        <dbReference type="SAM" id="Phobius"/>
    </source>
</evidence>
<reference evidence="4" key="2">
    <citation type="journal article" date="2018" name="Plant J.">
        <title>The Sorghum bicolor reference genome: improved assembly, gene annotations, a transcriptome atlas, and signatures of genome organization.</title>
        <authorList>
            <person name="McCormick R.F."/>
            <person name="Truong S.K."/>
            <person name="Sreedasyam A."/>
            <person name="Jenkins J."/>
            <person name="Shu S."/>
            <person name="Sims D."/>
            <person name="Kennedy M."/>
            <person name="Amirebrahimi M."/>
            <person name="Weers B.D."/>
            <person name="McKinley B."/>
            <person name="Mattison A."/>
            <person name="Morishige D.T."/>
            <person name="Grimwood J."/>
            <person name="Schmutz J."/>
            <person name="Mullet J.E."/>
        </authorList>
    </citation>
    <scope>NUCLEOTIDE SEQUENCE [LARGE SCALE GENOMIC DNA]</scope>
    <source>
        <strain evidence="4">cv. BTx623</strain>
    </source>
</reference>
<gene>
    <name evidence="3" type="ORF">SORBI_3002G139750</name>
</gene>
<dbReference type="Gramene" id="OQU89055">
    <property type="protein sequence ID" value="OQU89055"/>
    <property type="gene ID" value="SORBI_3002G139750"/>
</dbReference>
<evidence type="ECO:0000313" key="3">
    <source>
        <dbReference type="EMBL" id="OQU89055.1"/>
    </source>
</evidence>
<dbReference type="InParanoid" id="A0A1W0W3Z4"/>
<dbReference type="AlphaFoldDB" id="A0A1W0W3Z4"/>
<reference evidence="3 4" key="1">
    <citation type="journal article" date="2009" name="Nature">
        <title>The Sorghum bicolor genome and the diversification of grasses.</title>
        <authorList>
            <person name="Paterson A.H."/>
            <person name="Bowers J.E."/>
            <person name="Bruggmann R."/>
            <person name="Dubchak I."/>
            <person name="Grimwood J."/>
            <person name="Gundlach H."/>
            <person name="Haberer G."/>
            <person name="Hellsten U."/>
            <person name="Mitros T."/>
            <person name="Poliakov A."/>
            <person name="Schmutz J."/>
            <person name="Spannagl M."/>
            <person name="Tang H."/>
            <person name="Wang X."/>
            <person name="Wicker T."/>
            <person name="Bharti A.K."/>
            <person name="Chapman J."/>
            <person name="Feltus F.A."/>
            <person name="Gowik U."/>
            <person name="Grigoriev I.V."/>
            <person name="Lyons E."/>
            <person name="Maher C.A."/>
            <person name="Martis M."/>
            <person name="Narechania A."/>
            <person name="Otillar R.P."/>
            <person name="Penning B.W."/>
            <person name="Salamov A.A."/>
            <person name="Wang Y."/>
            <person name="Zhang L."/>
            <person name="Carpita N.C."/>
            <person name="Freeling M."/>
            <person name="Gingle A.R."/>
            <person name="Hash C.T."/>
            <person name="Keller B."/>
            <person name="Klein P."/>
            <person name="Kresovich S."/>
            <person name="McCann M.C."/>
            <person name="Ming R."/>
            <person name="Peterson D.G."/>
            <person name="Mehboob-ur-Rahman"/>
            <person name="Ware D."/>
            <person name="Westhoff P."/>
            <person name="Mayer K.F."/>
            <person name="Messing J."/>
            <person name="Rokhsar D.S."/>
        </authorList>
    </citation>
    <scope>NUCLEOTIDE SEQUENCE [LARGE SCALE GENOMIC DNA]</scope>
    <source>
        <strain evidence="4">cv. BTx623</strain>
    </source>
</reference>
<sequence length="133" mass="14684">MCPTHRLPLSLPPFPICDLHCYPMLSNDLAPALPTRDEDRGDSYDEVDPSPPLLPPRPPPPPPPLLVLSPPPPHLRDVVGARGSSELEGDGARGPKQPTPRTSYPCCLYVFFLLFLLVALYFLVVVIDEIRIL</sequence>
<keyword evidence="2" id="KW-0472">Membrane</keyword>
<feature type="compositionally biased region" description="Pro residues" evidence="1">
    <location>
        <begin position="49"/>
        <end position="73"/>
    </location>
</feature>
<accession>A0A1W0W3Z4</accession>
<evidence type="ECO:0000256" key="1">
    <source>
        <dbReference type="SAM" id="MobiDB-lite"/>
    </source>
</evidence>
<keyword evidence="4" id="KW-1185">Reference proteome</keyword>
<proteinExistence type="predicted"/>
<dbReference type="Proteomes" id="UP000000768">
    <property type="component" value="Chromosome 2"/>
</dbReference>
<name>A0A1W0W3Z4_SORBI</name>